<comment type="caution">
    <text evidence="2">The sequence shown here is derived from an EMBL/GenBank/DDBJ whole genome shotgun (WGS) entry which is preliminary data.</text>
</comment>
<dbReference type="EMBL" id="JAKNHJ010000018">
    <property type="protein sequence ID" value="MCG4618540.1"/>
    <property type="molecule type" value="Genomic_DNA"/>
</dbReference>
<accession>A0AAJ1BCY7</accession>
<feature type="transmembrane region" description="Helical" evidence="1">
    <location>
        <begin position="34"/>
        <end position="53"/>
    </location>
</feature>
<evidence type="ECO:0000256" key="1">
    <source>
        <dbReference type="SAM" id="Phobius"/>
    </source>
</evidence>
<dbReference type="AlphaFoldDB" id="A0AAJ1BCY7"/>
<sequence>MNRFFSHYGFLAALLTLIADVAMISLFICIASLPVITIGPALSAGYYVLLQIVREEGARPGFTFWRHFRSDFRSAFGGGVLLVALLLVGAYQLQLVKYLPASPTWHLVMRAGVLFGMAVITAIGIWFFAYSSQFSASFKQTLRNAALLAIGRLPRTLSALLFAILPLAGLYLRPSLFWSALIIMPLFGIGFVLYLQALVLDSPLSALKNPDPAD</sequence>
<keyword evidence="1" id="KW-0812">Transmembrane</keyword>
<gene>
    <name evidence="2" type="ORF">L0M99_08575</name>
</gene>
<evidence type="ECO:0000313" key="2">
    <source>
        <dbReference type="EMBL" id="MCG4618540.1"/>
    </source>
</evidence>
<dbReference type="InterPro" id="IPR006938">
    <property type="entry name" value="DUF624"/>
</dbReference>
<feature type="transmembrane region" description="Helical" evidence="1">
    <location>
        <begin position="178"/>
        <end position="200"/>
    </location>
</feature>
<name>A0AAJ1BCY7_9ACTO</name>
<feature type="transmembrane region" description="Helical" evidence="1">
    <location>
        <begin position="153"/>
        <end position="172"/>
    </location>
</feature>
<dbReference type="Pfam" id="PF04854">
    <property type="entry name" value="DUF624"/>
    <property type="match status" value="1"/>
</dbReference>
<protein>
    <submittedName>
        <fullName evidence="2">DUF624 domain-containing protein</fullName>
    </submittedName>
</protein>
<keyword evidence="1" id="KW-0472">Membrane</keyword>
<organism evidence="2 3">
    <name type="scientific">Varibaculum cambriense</name>
    <dbReference type="NCBI Taxonomy" id="184870"/>
    <lineage>
        <taxon>Bacteria</taxon>
        <taxon>Bacillati</taxon>
        <taxon>Actinomycetota</taxon>
        <taxon>Actinomycetes</taxon>
        <taxon>Actinomycetales</taxon>
        <taxon>Actinomycetaceae</taxon>
        <taxon>Varibaculum</taxon>
    </lineage>
</organism>
<dbReference type="RefSeq" id="WP_024060088.1">
    <property type="nucleotide sequence ID" value="NZ_JAGZVZ010000013.1"/>
</dbReference>
<feature type="transmembrane region" description="Helical" evidence="1">
    <location>
        <begin position="7"/>
        <end position="28"/>
    </location>
</feature>
<keyword evidence="1" id="KW-1133">Transmembrane helix</keyword>
<evidence type="ECO:0000313" key="3">
    <source>
        <dbReference type="Proteomes" id="UP001200537"/>
    </source>
</evidence>
<proteinExistence type="predicted"/>
<feature type="transmembrane region" description="Helical" evidence="1">
    <location>
        <begin position="74"/>
        <end position="93"/>
    </location>
</feature>
<dbReference type="Proteomes" id="UP001200537">
    <property type="component" value="Unassembled WGS sequence"/>
</dbReference>
<feature type="transmembrane region" description="Helical" evidence="1">
    <location>
        <begin position="113"/>
        <end position="132"/>
    </location>
</feature>
<reference evidence="2" key="1">
    <citation type="submission" date="2022-01" db="EMBL/GenBank/DDBJ databases">
        <title>Collection of gut derived symbiotic bacterial strains cultured from healthy donors.</title>
        <authorList>
            <person name="Lin H."/>
            <person name="Kohout C."/>
            <person name="Waligurski E."/>
            <person name="Pamer E.G."/>
        </authorList>
    </citation>
    <scope>NUCLEOTIDE SEQUENCE</scope>
    <source>
        <strain evidence="2">DFI.7.46</strain>
    </source>
</reference>